<protein>
    <submittedName>
        <fullName evidence="3">Uncharacterized protein</fullName>
    </submittedName>
</protein>
<dbReference type="InterPro" id="IPR054722">
    <property type="entry name" value="PolX-like_BBD"/>
</dbReference>
<feature type="domain" description="Retrovirus-related Pol polyprotein from transposon TNT 1-94-like beta-barrel" evidence="2">
    <location>
        <begin position="29"/>
        <end position="100"/>
    </location>
</feature>
<dbReference type="Pfam" id="PF13976">
    <property type="entry name" value="gag_pre-integrs"/>
    <property type="match status" value="1"/>
</dbReference>
<name>A0A151S098_CAJCA</name>
<organism evidence="3 4">
    <name type="scientific">Cajanus cajan</name>
    <name type="common">Pigeon pea</name>
    <name type="synonym">Cajanus indicus</name>
    <dbReference type="NCBI Taxonomy" id="3821"/>
    <lineage>
        <taxon>Eukaryota</taxon>
        <taxon>Viridiplantae</taxon>
        <taxon>Streptophyta</taxon>
        <taxon>Embryophyta</taxon>
        <taxon>Tracheophyta</taxon>
        <taxon>Spermatophyta</taxon>
        <taxon>Magnoliopsida</taxon>
        <taxon>eudicotyledons</taxon>
        <taxon>Gunneridae</taxon>
        <taxon>Pentapetalae</taxon>
        <taxon>rosids</taxon>
        <taxon>fabids</taxon>
        <taxon>Fabales</taxon>
        <taxon>Fabaceae</taxon>
        <taxon>Papilionoideae</taxon>
        <taxon>50 kb inversion clade</taxon>
        <taxon>NPAAA clade</taxon>
        <taxon>indigoferoid/millettioid clade</taxon>
        <taxon>Phaseoleae</taxon>
        <taxon>Cajanus</taxon>
    </lineage>
</organism>
<accession>A0A151S098</accession>
<dbReference type="Proteomes" id="UP000075243">
    <property type="component" value="Unassembled WGS sequence"/>
</dbReference>
<reference evidence="3" key="1">
    <citation type="journal article" date="2012" name="Nat. Biotechnol.">
        <title>Draft genome sequence of pigeonpea (Cajanus cajan), an orphan legume crop of resource-poor farmers.</title>
        <authorList>
            <person name="Varshney R.K."/>
            <person name="Chen W."/>
            <person name="Li Y."/>
            <person name="Bharti A.K."/>
            <person name="Saxena R.K."/>
            <person name="Schlueter J.A."/>
            <person name="Donoghue M.T."/>
            <person name="Azam S."/>
            <person name="Fan G."/>
            <person name="Whaley A.M."/>
            <person name="Farmer A.D."/>
            <person name="Sheridan J."/>
            <person name="Iwata A."/>
            <person name="Tuteja R."/>
            <person name="Penmetsa R.V."/>
            <person name="Wu W."/>
            <person name="Upadhyaya H.D."/>
            <person name="Yang S.P."/>
            <person name="Shah T."/>
            <person name="Saxena K.B."/>
            <person name="Michael T."/>
            <person name="McCombie W.R."/>
            <person name="Yang B."/>
            <person name="Zhang G."/>
            <person name="Yang H."/>
            <person name="Wang J."/>
            <person name="Spillane C."/>
            <person name="Cook D.R."/>
            <person name="May G.D."/>
            <person name="Xu X."/>
            <person name="Jackson S.A."/>
        </authorList>
    </citation>
    <scope>NUCLEOTIDE SEQUENCE [LARGE SCALE GENOMIC DNA]</scope>
</reference>
<dbReference type="Pfam" id="PF22936">
    <property type="entry name" value="Pol_BBD"/>
    <property type="match status" value="1"/>
</dbReference>
<proteinExistence type="predicted"/>
<evidence type="ECO:0000259" key="1">
    <source>
        <dbReference type="Pfam" id="PF13976"/>
    </source>
</evidence>
<evidence type="ECO:0000313" key="4">
    <source>
        <dbReference type="Proteomes" id="UP000075243"/>
    </source>
</evidence>
<feature type="domain" description="GAG-pre-integrase" evidence="1">
    <location>
        <begin position="134"/>
        <end position="200"/>
    </location>
</feature>
<dbReference type="AlphaFoldDB" id="A0A151S098"/>
<dbReference type="EMBL" id="KQ483505">
    <property type="protein sequence ID" value="KYP48222.1"/>
    <property type="molecule type" value="Genomic_DNA"/>
</dbReference>
<evidence type="ECO:0000313" key="3">
    <source>
        <dbReference type="EMBL" id="KYP48222.1"/>
    </source>
</evidence>
<dbReference type="Gramene" id="C.cajan_28704.t">
    <property type="protein sequence ID" value="C.cajan_28704.t.cds1"/>
    <property type="gene ID" value="C.cajan_28704"/>
</dbReference>
<dbReference type="InterPro" id="IPR025724">
    <property type="entry name" value="GAG-pre-integrase_dom"/>
</dbReference>
<evidence type="ECO:0000259" key="2">
    <source>
        <dbReference type="Pfam" id="PF22936"/>
    </source>
</evidence>
<gene>
    <name evidence="3" type="ORF">KK1_030106</name>
</gene>
<keyword evidence="4" id="KW-1185">Reference proteome</keyword>
<sequence length="200" mass="22585">MPVDNVNSNPTSGIILSTIKSSFSSPTCWLLDSGATNHICFSKQSFHDLTTIKNSFVTLPNGSRIPIEGIGSVYLFPKLILTNVFYIPTFTFSLISLSELLYAHSLRIIFFDNSFIIQDKLFSLIIGKGESHNGLYILHTDSMQFNTVSFKFHCNSVSLDIWHHRLGHLSHDSFVTLNNKYNLISSRVPHFPCRVCPLEK</sequence>